<dbReference type="Gene3D" id="2.170.300.10">
    <property type="entry name" value="Tie2 ligand-binding domain superfamily"/>
    <property type="match status" value="2"/>
</dbReference>
<proteinExistence type="predicted"/>
<feature type="domain" description="Laminin EGF-like" evidence="13">
    <location>
        <begin position="1969"/>
        <end position="2021"/>
    </location>
</feature>
<dbReference type="Pfam" id="PF00055">
    <property type="entry name" value="Laminin_N"/>
    <property type="match status" value="1"/>
</dbReference>
<feature type="disulfide bond" evidence="12">
    <location>
        <begin position="1495"/>
        <end position="1504"/>
    </location>
</feature>
<evidence type="ECO:0000256" key="9">
    <source>
        <dbReference type="ARBA" id="ARBA00023157"/>
    </source>
</evidence>
<dbReference type="PANTHER" id="PTHR10574">
    <property type="entry name" value="NETRIN/LAMININ-RELATED"/>
    <property type="match status" value="1"/>
</dbReference>
<dbReference type="Pfam" id="PF24973">
    <property type="entry name" value="EGF_LMN_ATRN"/>
    <property type="match status" value="2"/>
</dbReference>
<feature type="disulfide bond" evidence="12">
    <location>
        <begin position="579"/>
        <end position="591"/>
    </location>
</feature>
<feature type="disulfide bond" evidence="12">
    <location>
        <begin position="2005"/>
        <end position="2019"/>
    </location>
</feature>
<feature type="disulfide bond" evidence="12">
    <location>
        <begin position="1545"/>
        <end position="1554"/>
    </location>
</feature>
<evidence type="ECO:0000256" key="11">
    <source>
        <dbReference type="ARBA" id="ARBA00023292"/>
    </source>
</evidence>
<feature type="disulfide bond" evidence="12">
    <location>
        <begin position="756"/>
        <end position="770"/>
    </location>
</feature>
<dbReference type="FunCoup" id="A0A1V9XJ85">
    <property type="interactions" value="44"/>
</dbReference>
<dbReference type="FunFam" id="2.10.25.10:FF:000388">
    <property type="entry name" value="Laminin subunit alpha"/>
    <property type="match status" value="1"/>
</dbReference>
<feature type="domain" description="Laminin EGF-like" evidence="13">
    <location>
        <begin position="720"/>
        <end position="772"/>
    </location>
</feature>
<dbReference type="EMBL" id="MNPL01009698">
    <property type="protein sequence ID" value="OQR73577.1"/>
    <property type="molecule type" value="Genomic_DNA"/>
</dbReference>
<dbReference type="SMART" id="SM00181">
    <property type="entry name" value="EGF"/>
    <property type="match status" value="17"/>
</dbReference>
<feature type="disulfide bond" evidence="12">
    <location>
        <begin position="488"/>
        <end position="505"/>
    </location>
</feature>
<feature type="domain" description="Laminin EGF-like" evidence="13">
    <location>
        <begin position="579"/>
        <end position="623"/>
    </location>
</feature>
<feature type="disulfide bond" evidence="12">
    <location>
        <begin position="1432"/>
        <end position="1444"/>
    </location>
</feature>
<name>A0A1V9XJ85_9ACAR</name>
<dbReference type="Gene3D" id="2.10.25.10">
    <property type="entry name" value="Laminin"/>
    <property type="match status" value="15"/>
</dbReference>
<keyword evidence="9 12" id="KW-1015">Disulfide bond</keyword>
<accession>A0A1V9XJ85</accession>
<dbReference type="InterPro" id="IPR002049">
    <property type="entry name" value="LE_dom"/>
</dbReference>
<keyword evidence="8" id="KW-0175">Coiled coil</keyword>
<feature type="disulfide bond" evidence="12">
    <location>
        <begin position="600"/>
        <end position="609"/>
    </location>
</feature>
<dbReference type="Proteomes" id="UP000192247">
    <property type="component" value="Unassembled WGS sequence"/>
</dbReference>
<feature type="disulfide bond" evidence="12">
    <location>
        <begin position="486"/>
        <end position="498"/>
    </location>
</feature>
<feature type="domain" description="Laminin EGF-like" evidence="13">
    <location>
        <begin position="1432"/>
        <end position="1477"/>
    </location>
</feature>
<evidence type="ECO:0000256" key="12">
    <source>
        <dbReference type="PROSITE-ProRule" id="PRU00460"/>
    </source>
</evidence>
<dbReference type="FunFam" id="2.10.25.10:FF:000051">
    <property type="entry name" value="Laminin subunit alpha 4"/>
    <property type="match status" value="1"/>
</dbReference>
<dbReference type="PROSITE" id="PS51117">
    <property type="entry name" value="LAMININ_NTER"/>
    <property type="match status" value="1"/>
</dbReference>
<keyword evidence="2" id="KW-0964">Secreted</keyword>
<dbReference type="PROSITE" id="PS51115">
    <property type="entry name" value="LAMININ_IVA"/>
    <property type="match status" value="1"/>
</dbReference>
<dbReference type="InterPro" id="IPR050440">
    <property type="entry name" value="Laminin/Netrin_ECM"/>
</dbReference>
<feature type="domain" description="Laminin EGF-like" evidence="13">
    <location>
        <begin position="532"/>
        <end position="578"/>
    </location>
</feature>
<sequence>MSKHKAGDPINAIRRRAAMGSASRGEKTRSLPARETFAVALFCVVLAAGVRCSDAQLNGSALSPNLLNLAGGRNIWASATCGDGYEKEEYCILGETNVGQKYIAGQMQQGQLCDFCDMRDTRKSHPARYAIENNHKYWQSPPLSRSAEYNAVNLTIDLGQDFHVAYVFIIMGISPRPGVWALERSVDHGKTYSPWQYFASDDNECQYYFGKDVEFTITRDDSVICETKYSSILPFQNGEIHVPILTGRPSQENFSSSEALQEWSRATNIRLRLMRTKTLLADVLSVNQKDPTVTRRYFYAIRHIDVGGRCVCNGHASQCSPTYDGKLLCSCEHQTDGDQCERCKDLYNQRAWQPASIDNRNECEKCNCHEHAHSCVYNATVELLKLSIDSQGQMRGGGVCKDCLHHTAGVNCERCKPGYYREEGKELTDVDVCTKCPCDFTGDNRKRFSGECEDLTARCKCDKKYREPDCDDCADGFYNYPNCKACDCFRNGTEGGLCHNNGQPCPCKRNFGGEFCKECASGFFNHPVCQSCECNPQHSLRPNVCDAESGKCQCSNGFGGRQCDRCDIGHFAYPECRSCECHPNGVTEHVCNKNTGMCLCKPGFTGDACEKCEDGFFGPDCQPCNCHVDGSVKNACSDKGRCKCRLGWTGDKCDRCAAGYYAKQDNRTCAPCACDRYGADGESCDAEGRCSCKVNFQSGDKFKCNQCAPRYYTYPFCEACNCNPMGTSLEHRGCQIGGDTLCVCKNRVGGRRCDTCKALFYNLRDTSEGCESCFCDMSGTHSAIMACEPKKGQCPCKANRDGRACSQCVSGTFKRNEDNIFGCEDCECNPSGSQKEDCDGRDGCLCRTYIAGEKCDQPTKQSYVPTLHQFQYEVETHRTPKRNEVRQGSNETEFPNFSGLGYAVFNELQPAIVIDVDIKKNSMHQVVLRYTNPGDVAQEMLFTLTPGSDDVPSEEYKAKLPPAKEPALIRLPAFQAFEGNLMPGPWTIQMKSMNVNVDYLVTLPQEYLSAAALKEDIKRPCKLGEVRPCKKMAYPPLERAVETFVGIQDAGGVELPKEIDGVLHKTAVLNPARPLDLQLNGFEPSSVFLVEYSSKKRDPDEFRKDAAARANVILELGGNSYKNQITLPYCRYTFLCRQAVIDMEGRVFESPDLWGERSQPRIRLSLPNAPADEEVYVHRIAAVPRNLYKHHLLNVSTVCIRDEESCHGLKYNNLGKKIHFAQSGDVIPIDPRIEDKNLRLVELTPAKQLVIIDGEAAADDGSFGAPSTILIHYYQPDFGDFEADVRIENEGATRNGKVLFAHCPSSSGCRTRVYVDKPHEPMQIHLSGPYSIEVKLPVRHEDEDMLLAKHLEKAFDEASLGPYGTTWLDYVVVSPSLSNRDLRPLPYDLSRKFLERCVTDPSYYIDTTNMTDFCREGLFRLTTSFNKGALSCRCNPEGSVNFGCKPYGGQCTCKPNVIGRQCTQCKAGYYGFPRCQKCKCPPNAVCDKVTGECNCPPNVVGENCDRCKPFHFDYSPQGCAFCGCSFSGVKHGNMQCDLVSGDCDCRANIDGRKCHRCQNGYYGYPQCKFCNCYEGGVRPGACDKETALCDCKENVAGRFCDSCKQGYYFLDESNPVGCTKCFCSGKTIMCESAPMRRTNITDHDGWQKVSVRLEDLSLVPMMEEDVEASADETHIVVTQLSYDIVDGGEAIYLRAPDSFSGSRLTSYGGKLRVSVVPQLRGGEEPLEGLPDVILMGEDDTFVHFVDAESVSPSGEMRYEVTLNESSFRTDILKQFPVDRAQFMSLLTNVNVLLIRVAYFKDIDNVAISVTLDDAILAEDVDEVDDRVYTVEECQCPQGYAGMSCESCAAGYFRSGAQCKPCQCYGHSSECDSDTGRCTQCEHNTEGDHCESCMAGYYGDARGRTATDCKVCPCPLAEPENNFALSCEVSNVEMSARCVCTEGYAGLRCEQCDTGYWGEPGKRGGSCRVCECNGNNHQYGEAQCDRTNGTCLSCDDHTAGPHCEICEEWFWGDAIREKNCTDCGCDRNGADRCEKTTGECVCKENVVGELCQECAPDHWGLEGGQGCTPCNCGRGANSSVCDLSTGQCSCKPGVSGIQCDQCAQGFWNLTDNGCQPCNCELAHAKGMSCNVTTGHCTCLPGVIGERCER</sequence>
<organism evidence="16 17">
    <name type="scientific">Tropilaelaps mercedesae</name>
    <dbReference type="NCBI Taxonomy" id="418985"/>
    <lineage>
        <taxon>Eukaryota</taxon>
        <taxon>Metazoa</taxon>
        <taxon>Ecdysozoa</taxon>
        <taxon>Arthropoda</taxon>
        <taxon>Chelicerata</taxon>
        <taxon>Arachnida</taxon>
        <taxon>Acari</taxon>
        <taxon>Parasitiformes</taxon>
        <taxon>Mesostigmata</taxon>
        <taxon>Gamasina</taxon>
        <taxon>Dermanyssoidea</taxon>
        <taxon>Laelapidae</taxon>
        <taxon>Tropilaelaps</taxon>
    </lineage>
</organism>
<evidence type="ECO:0000313" key="16">
    <source>
        <dbReference type="EMBL" id="OQR73577.1"/>
    </source>
</evidence>
<dbReference type="SUPFAM" id="SSF57196">
    <property type="entry name" value="EGF/Laminin"/>
    <property type="match status" value="14"/>
</dbReference>
<keyword evidence="11 12" id="KW-0424">Laminin EGF-like domain</keyword>
<dbReference type="Gene3D" id="2.60.120.260">
    <property type="entry name" value="Galactose-binding domain-like"/>
    <property type="match status" value="1"/>
</dbReference>
<reference evidence="16 17" key="1">
    <citation type="journal article" date="2017" name="Gigascience">
        <title>Draft genome of the honey bee ectoparasitic mite, Tropilaelaps mercedesae, is shaped by the parasitic life history.</title>
        <authorList>
            <person name="Dong X."/>
            <person name="Armstrong S.D."/>
            <person name="Xia D."/>
            <person name="Makepeace B.L."/>
            <person name="Darby A.C."/>
            <person name="Kadowaki T."/>
        </authorList>
    </citation>
    <scope>NUCLEOTIDE SEQUENCE [LARGE SCALE GENOMIC DNA]</scope>
    <source>
        <strain evidence="16">Wuxi-XJTLU</strain>
    </source>
</reference>
<feature type="disulfide bond" evidence="12">
    <location>
        <begin position="1434"/>
        <end position="1451"/>
    </location>
</feature>
<dbReference type="GO" id="GO:0009887">
    <property type="term" value="P:animal organ morphogenesis"/>
    <property type="evidence" value="ECO:0007669"/>
    <property type="project" value="TreeGrafter"/>
</dbReference>
<protein>
    <submittedName>
        <fullName evidence="16">Laminin subunit alpha-like</fullName>
    </submittedName>
</protein>
<dbReference type="GO" id="GO:0005604">
    <property type="term" value="C:basement membrane"/>
    <property type="evidence" value="ECO:0007669"/>
    <property type="project" value="UniProtKB-SubCell"/>
</dbReference>
<dbReference type="STRING" id="418985.A0A1V9XJ85"/>
<keyword evidence="5" id="KW-0677">Repeat</keyword>
<feature type="disulfide bond" evidence="12">
    <location>
        <begin position="1572"/>
        <end position="1589"/>
    </location>
</feature>
<dbReference type="PRINTS" id="PR00011">
    <property type="entry name" value="EGFLAMININ"/>
</dbReference>
<feature type="domain" description="Laminin N-terminal" evidence="15">
    <location>
        <begin position="58"/>
        <end position="309"/>
    </location>
</feature>
<dbReference type="PROSITE" id="PS50027">
    <property type="entry name" value="EGF_LAM_2"/>
    <property type="match status" value="13"/>
</dbReference>
<dbReference type="InterPro" id="IPR000034">
    <property type="entry name" value="Laminin_IV"/>
</dbReference>
<feature type="disulfide bond" evidence="12">
    <location>
        <begin position="1880"/>
        <end position="1889"/>
    </location>
</feature>
<dbReference type="Pfam" id="PF00053">
    <property type="entry name" value="EGF_laminin"/>
    <property type="match status" value="19"/>
</dbReference>
<dbReference type="FunFam" id="2.10.25.10:FF:000074">
    <property type="entry name" value="Laminin subunit alpha"/>
    <property type="match status" value="1"/>
</dbReference>
<dbReference type="InterPro" id="IPR008211">
    <property type="entry name" value="Laminin_N"/>
</dbReference>
<evidence type="ECO:0000256" key="5">
    <source>
        <dbReference type="ARBA" id="ARBA00022737"/>
    </source>
</evidence>
<feature type="domain" description="Laminin EGF-like" evidence="13">
    <location>
        <begin position="1478"/>
        <end position="1521"/>
    </location>
</feature>
<gene>
    <name evidence="16" type="ORF">BIW11_09644</name>
</gene>
<feature type="disulfide bond" evidence="12">
    <location>
        <begin position="644"/>
        <end position="653"/>
    </location>
</feature>
<keyword evidence="3" id="KW-0272">Extracellular matrix</keyword>
<keyword evidence="17" id="KW-1185">Reference proteome</keyword>
<dbReference type="GO" id="GO:0009888">
    <property type="term" value="P:tissue development"/>
    <property type="evidence" value="ECO:0007669"/>
    <property type="project" value="TreeGrafter"/>
</dbReference>
<keyword evidence="7" id="KW-0130">Cell adhesion</keyword>
<evidence type="ECO:0000313" key="17">
    <source>
        <dbReference type="Proteomes" id="UP000192247"/>
    </source>
</evidence>
<dbReference type="CDD" id="cd00055">
    <property type="entry name" value="EGF_Lam"/>
    <property type="match status" value="19"/>
</dbReference>
<dbReference type="FunFam" id="2.10.25.10:FF:000188">
    <property type="entry name" value="Laminin subunit gamma 2"/>
    <property type="match status" value="1"/>
</dbReference>
<dbReference type="Pfam" id="PF00052">
    <property type="entry name" value="Laminin_B"/>
    <property type="match status" value="1"/>
</dbReference>
<evidence type="ECO:0000256" key="4">
    <source>
        <dbReference type="ARBA" id="ARBA00022729"/>
    </source>
</evidence>
<evidence type="ECO:0000256" key="7">
    <source>
        <dbReference type="ARBA" id="ARBA00022889"/>
    </source>
</evidence>
<evidence type="ECO:0000259" key="15">
    <source>
        <dbReference type="PROSITE" id="PS51117"/>
    </source>
</evidence>
<dbReference type="SMART" id="SM00281">
    <property type="entry name" value="LamB"/>
    <property type="match status" value="1"/>
</dbReference>
<dbReference type="FunFam" id="2.10.25.10:FF:000069">
    <property type="entry name" value="Laminin subunit alpha 1"/>
    <property type="match status" value="1"/>
</dbReference>
<feature type="disulfide bond" evidence="12">
    <location>
        <begin position="1993"/>
        <end position="2002"/>
    </location>
</feature>
<feature type="disulfide bond" evidence="12">
    <location>
        <begin position="2041"/>
        <end position="2050"/>
    </location>
</feature>
<dbReference type="SMART" id="SM00180">
    <property type="entry name" value="EGF_Lam"/>
    <property type="match status" value="22"/>
</dbReference>
<dbReference type="FunFam" id="2.60.120.260:FF:000092">
    <property type="entry name" value="Laminin subunit alpha-3"/>
    <property type="match status" value="1"/>
</dbReference>
<dbReference type="InterPro" id="IPR056863">
    <property type="entry name" value="LMN_ATRN_NET-like_EGF"/>
</dbReference>
<keyword evidence="4" id="KW-0732">Signal</keyword>
<feature type="disulfide bond" evidence="12">
    <location>
        <begin position="507"/>
        <end position="516"/>
    </location>
</feature>
<dbReference type="FunFam" id="2.10.25.10:FF:000082">
    <property type="entry name" value="Laminin subunit alpha 1"/>
    <property type="match status" value="2"/>
</dbReference>
<comment type="subcellular location">
    <subcellularLocation>
        <location evidence="1">Secreted</location>
        <location evidence="1">Extracellular space</location>
        <location evidence="1">Extracellular matrix</location>
        <location evidence="1">Basement membrane</location>
    </subcellularLocation>
</comment>
<evidence type="ECO:0000256" key="6">
    <source>
        <dbReference type="ARBA" id="ARBA00022869"/>
    </source>
</evidence>
<dbReference type="InterPro" id="IPR000742">
    <property type="entry name" value="EGF"/>
</dbReference>
<comment type="caution">
    <text evidence="12">Lacks conserved residue(s) required for the propagation of feature annotation.</text>
</comment>
<feature type="domain" description="Laminin EGF-like" evidence="13">
    <location>
        <begin position="2022"/>
        <end position="2068"/>
    </location>
</feature>
<keyword evidence="6" id="KW-0084">Basement membrane</keyword>
<evidence type="ECO:0000256" key="1">
    <source>
        <dbReference type="ARBA" id="ARBA00004302"/>
    </source>
</evidence>
<evidence type="ECO:0000256" key="2">
    <source>
        <dbReference type="ARBA" id="ARBA00022525"/>
    </source>
</evidence>
<evidence type="ECO:0000256" key="3">
    <source>
        <dbReference type="ARBA" id="ARBA00022530"/>
    </source>
</evidence>
<feature type="disulfide bond" evidence="12">
    <location>
        <begin position="1453"/>
        <end position="1462"/>
    </location>
</feature>
<feature type="domain" description="Laminin EGF-like" evidence="13">
    <location>
        <begin position="1570"/>
        <end position="1620"/>
    </location>
</feature>
<feature type="domain" description="Laminin EGF-like" evidence="13">
    <location>
        <begin position="2069"/>
        <end position="2115"/>
    </location>
</feature>
<dbReference type="OrthoDB" id="10011303at2759"/>
<feature type="disulfide bond" evidence="12">
    <location>
        <begin position="581"/>
        <end position="598"/>
    </location>
</feature>
<feature type="disulfide bond" evidence="12">
    <location>
        <begin position="744"/>
        <end position="753"/>
    </location>
</feature>
<evidence type="ECO:0000256" key="8">
    <source>
        <dbReference type="ARBA" id="ARBA00023054"/>
    </source>
</evidence>
<feature type="domain" description="Laminin EGF-like" evidence="13">
    <location>
        <begin position="624"/>
        <end position="671"/>
    </location>
</feature>
<dbReference type="PANTHER" id="PTHR10574:SF406">
    <property type="entry name" value="LAMININ SUBUNIT ALPHA 5"/>
    <property type="match status" value="1"/>
</dbReference>
<dbReference type="PROSITE" id="PS01248">
    <property type="entry name" value="EGF_LAM_1"/>
    <property type="match status" value="8"/>
</dbReference>
<keyword evidence="10" id="KW-0325">Glycoprotein</keyword>
<dbReference type="InParanoid" id="A0A1V9XJ85"/>
<feature type="disulfide bond" evidence="12">
    <location>
        <begin position="1570"/>
        <end position="1582"/>
    </location>
</feature>
<feature type="domain" description="Laminin IV type A" evidence="14">
    <location>
        <begin position="1641"/>
        <end position="1832"/>
    </location>
</feature>
<dbReference type="FunFam" id="2.10.25.10:FF:000090">
    <property type="entry name" value="laminin subunit alpha"/>
    <property type="match status" value="2"/>
</dbReference>
<feature type="disulfide bond" evidence="12">
    <location>
        <begin position="2089"/>
        <end position="2098"/>
    </location>
</feature>
<evidence type="ECO:0000259" key="14">
    <source>
        <dbReference type="PROSITE" id="PS51115"/>
    </source>
</evidence>
<evidence type="ECO:0000256" key="10">
    <source>
        <dbReference type="ARBA" id="ARBA00023180"/>
    </source>
</evidence>
<feature type="disulfide bond" evidence="12">
    <location>
        <begin position="554"/>
        <end position="563"/>
    </location>
</feature>
<dbReference type="SMART" id="SM00136">
    <property type="entry name" value="LamNT"/>
    <property type="match status" value="1"/>
</dbReference>
<dbReference type="FunFam" id="2.10.25.10:FF:000083">
    <property type="entry name" value="Laminin subunit alpha"/>
    <property type="match status" value="1"/>
</dbReference>
<feature type="disulfide bond" evidence="12">
    <location>
        <begin position="624"/>
        <end position="636"/>
    </location>
</feature>
<feature type="domain" description="Laminin EGF-like" evidence="13">
    <location>
        <begin position="1522"/>
        <end position="1569"/>
    </location>
</feature>
<feature type="disulfide bond" evidence="12">
    <location>
        <begin position="1591"/>
        <end position="1600"/>
    </location>
</feature>
<dbReference type="GO" id="GO:0007155">
    <property type="term" value="P:cell adhesion"/>
    <property type="evidence" value="ECO:0007669"/>
    <property type="project" value="UniProtKB-KW"/>
</dbReference>
<feature type="domain" description="Laminin EGF-like" evidence="13">
    <location>
        <begin position="1861"/>
        <end position="1910"/>
    </location>
</feature>
<comment type="caution">
    <text evidence="16">The sequence shown here is derived from an EMBL/GenBank/DDBJ whole genome shotgun (WGS) entry which is preliminary data.</text>
</comment>
<feature type="domain" description="Laminin EGF-like" evidence="13">
    <location>
        <begin position="486"/>
        <end position="531"/>
    </location>
</feature>
<evidence type="ECO:0000259" key="13">
    <source>
        <dbReference type="PROSITE" id="PS50027"/>
    </source>
</evidence>